<dbReference type="Gene3D" id="3.90.550.10">
    <property type="entry name" value="Spore Coat Polysaccharide Biosynthesis Protein SpsA, Chain A"/>
    <property type="match status" value="1"/>
</dbReference>
<dbReference type="SUPFAM" id="SSF53448">
    <property type="entry name" value="Nucleotide-diphospho-sugar transferases"/>
    <property type="match status" value="1"/>
</dbReference>
<dbReference type="EMBL" id="VTPX01000003">
    <property type="protein sequence ID" value="KAA0019009.1"/>
    <property type="molecule type" value="Genomic_DNA"/>
</dbReference>
<dbReference type="Proteomes" id="UP000466024">
    <property type="component" value="Unassembled WGS sequence"/>
</dbReference>
<dbReference type="InterPro" id="IPR050834">
    <property type="entry name" value="Glycosyltransf_2"/>
</dbReference>
<reference evidence="2 3" key="1">
    <citation type="submission" date="2019-08" db="EMBL/GenBank/DDBJ databases">
        <title>Bioinformatics analysis of the strain L3 and L5.</title>
        <authorList>
            <person name="Li X."/>
        </authorList>
    </citation>
    <scope>NUCLEOTIDE SEQUENCE [LARGE SCALE GENOMIC DNA]</scope>
    <source>
        <strain evidence="2 3">L3</strain>
    </source>
</reference>
<name>A0A640WFH1_9GAMM</name>
<evidence type="ECO:0000259" key="1">
    <source>
        <dbReference type="Pfam" id="PF10111"/>
    </source>
</evidence>
<dbReference type="InterPro" id="IPR019290">
    <property type="entry name" value="GlycosylTrfase-like_prok"/>
</dbReference>
<sequence length="351" mass="41464">MIVTESLVSIVIPIRAETENQREVARLEILLETIPDCFAIVIVDDGSHRRVYRYLESRVKSWGQERQLTLKRLNTRYRRFSLARARNAGVRVARSSVVMLHDVDFIGLPEVYERIYRYVQQQELATRPENFFCVPVAFLSESGTQTFWGAFQQAREPWCFRLRDVTPYGQLNFLVQGSSCMVLNRRDLLQMGGHDRRFRGHGAEDFELLHRLSSRFPIAPRPPEYERNMGSGNIQEYRGFRAYFALYGEEARRAGCTLVHLWHPKRTERKYYQHRRNFTLLQKILKRHSLRVGPRRWLARQPLPQGQRRQLKPSIMFDAPFEAANSDVSTFSPLSPRLDVERVWKYQTNWE</sequence>
<protein>
    <submittedName>
        <fullName evidence="2">Glycosyltransferase</fullName>
    </submittedName>
</protein>
<dbReference type="PANTHER" id="PTHR43685">
    <property type="entry name" value="GLYCOSYLTRANSFERASE"/>
    <property type="match status" value="1"/>
</dbReference>
<dbReference type="PANTHER" id="PTHR43685:SF2">
    <property type="entry name" value="GLYCOSYLTRANSFERASE 2-LIKE DOMAIN-CONTAINING PROTEIN"/>
    <property type="match status" value="1"/>
</dbReference>
<dbReference type="CDD" id="cd00761">
    <property type="entry name" value="Glyco_tranf_GTA_type"/>
    <property type="match status" value="1"/>
</dbReference>
<dbReference type="Pfam" id="PF10111">
    <property type="entry name" value="Glyco_tranf_2_2"/>
    <property type="match status" value="1"/>
</dbReference>
<comment type="caution">
    <text evidence="2">The sequence shown here is derived from an EMBL/GenBank/DDBJ whole genome shotgun (WGS) entry which is preliminary data.</text>
</comment>
<accession>A0A640WFH1</accession>
<dbReference type="GO" id="GO:0016740">
    <property type="term" value="F:transferase activity"/>
    <property type="evidence" value="ECO:0007669"/>
    <property type="project" value="UniProtKB-KW"/>
</dbReference>
<organism evidence="2 3">
    <name type="scientific">Salinicola corii</name>
    <dbReference type="NCBI Taxonomy" id="2606937"/>
    <lineage>
        <taxon>Bacteria</taxon>
        <taxon>Pseudomonadati</taxon>
        <taxon>Pseudomonadota</taxon>
        <taxon>Gammaproteobacteria</taxon>
        <taxon>Oceanospirillales</taxon>
        <taxon>Halomonadaceae</taxon>
        <taxon>Salinicola</taxon>
    </lineage>
</organism>
<keyword evidence="3" id="KW-1185">Reference proteome</keyword>
<keyword evidence="2" id="KW-0808">Transferase</keyword>
<proteinExistence type="predicted"/>
<evidence type="ECO:0000313" key="3">
    <source>
        <dbReference type="Proteomes" id="UP000466024"/>
    </source>
</evidence>
<dbReference type="AlphaFoldDB" id="A0A640WFH1"/>
<dbReference type="InterPro" id="IPR029044">
    <property type="entry name" value="Nucleotide-diphossugar_trans"/>
</dbReference>
<gene>
    <name evidence="2" type="ORF">F0A16_06540</name>
</gene>
<feature type="domain" description="Glycosyltransferase 2-like prokaryotic type" evidence="1">
    <location>
        <begin position="9"/>
        <end position="275"/>
    </location>
</feature>
<evidence type="ECO:0000313" key="2">
    <source>
        <dbReference type="EMBL" id="KAA0019009.1"/>
    </source>
</evidence>